<evidence type="ECO:0000256" key="1">
    <source>
        <dbReference type="SAM" id="MobiDB-lite"/>
    </source>
</evidence>
<accession>A0ABZ1TAA5</accession>
<feature type="region of interest" description="Disordered" evidence="1">
    <location>
        <begin position="37"/>
        <end position="67"/>
    </location>
</feature>
<dbReference type="RefSeq" id="WP_328961973.1">
    <property type="nucleotide sequence ID" value="NZ_CP108090.1"/>
</dbReference>
<proteinExistence type="predicted"/>
<dbReference type="Proteomes" id="UP001432039">
    <property type="component" value="Chromosome"/>
</dbReference>
<dbReference type="EMBL" id="CP108090">
    <property type="protein sequence ID" value="WUQ12805.1"/>
    <property type="molecule type" value="Genomic_DNA"/>
</dbReference>
<sequence>MTPSAPAAPSASTLAFVESPVQLLNVLEWAYARPGAQPQLDGVPRQRGRRAGGADLPGPAPRPAGAASSLRIVVLPPTDPMSRGQLRRVAALARDEGHEVRWQEARGSRFAPLKALAALARDVRAARTVVVGDPFSRYVQLLLTLVRAEELVVVDDGTATMEFMAQTARGERLVRWHRVGGGGLPGRIRELAYAPVSATARRRFTPAAHRGHRVEVFSSMPVTAHGGMTLRVNDFAWTRARFGPPRLTRGTDLVGTSLVETGVVDPDRYLDAVRALTLEHGATRYFAHRRESPEKLRALSRATGLEIVRPDLPLELIARRGPVGRTIVSFPSTVVHTLPYALSGTGVTVAVCDVDPAWLTGSASPRARSFLAGVTDTARDVRRLPAQAAPTA</sequence>
<evidence type="ECO:0008006" key="4">
    <source>
        <dbReference type="Google" id="ProtNLM"/>
    </source>
</evidence>
<protein>
    <recommendedName>
        <fullName evidence="4">Glycosyltransferase</fullName>
    </recommendedName>
</protein>
<reference evidence="2" key="1">
    <citation type="submission" date="2022-10" db="EMBL/GenBank/DDBJ databases">
        <title>The complete genomes of actinobacterial strains from the NBC collection.</title>
        <authorList>
            <person name="Joergensen T.S."/>
            <person name="Alvarez Arevalo M."/>
            <person name="Sterndorff E.B."/>
            <person name="Faurdal D."/>
            <person name="Vuksanovic O."/>
            <person name="Mourched A.-S."/>
            <person name="Charusanti P."/>
            <person name="Shaw S."/>
            <person name="Blin K."/>
            <person name="Weber T."/>
        </authorList>
    </citation>
    <scope>NUCLEOTIDE SEQUENCE</scope>
    <source>
        <strain evidence="2">NBC_00248</strain>
    </source>
</reference>
<organism evidence="2 3">
    <name type="scientific">Streptomyces virginiae</name>
    <name type="common">Streptomyces cinnamonensis</name>
    <dbReference type="NCBI Taxonomy" id="1961"/>
    <lineage>
        <taxon>Bacteria</taxon>
        <taxon>Bacillati</taxon>
        <taxon>Actinomycetota</taxon>
        <taxon>Actinomycetes</taxon>
        <taxon>Kitasatosporales</taxon>
        <taxon>Streptomycetaceae</taxon>
        <taxon>Streptomyces</taxon>
    </lineage>
</organism>
<name>A0ABZ1TAA5_STRVG</name>
<feature type="compositionally biased region" description="Low complexity" evidence="1">
    <location>
        <begin position="53"/>
        <end position="67"/>
    </location>
</feature>
<evidence type="ECO:0000313" key="3">
    <source>
        <dbReference type="Proteomes" id="UP001432039"/>
    </source>
</evidence>
<gene>
    <name evidence="2" type="ORF">OG517_15960</name>
</gene>
<evidence type="ECO:0000313" key="2">
    <source>
        <dbReference type="EMBL" id="WUQ12805.1"/>
    </source>
</evidence>
<keyword evidence="3" id="KW-1185">Reference proteome</keyword>